<protein>
    <submittedName>
        <fullName evidence="1">Integral membrane protein</fullName>
    </submittedName>
</protein>
<dbReference type="EMBL" id="KZ825386">
    <property type="protein sequence ID" value="RAH41563.1"/>
    <property type="molecule type" value="Genomic_DNA"/>
</dbReference>
<accession>A0ACD1FX06</accession>
<dbReference type="Proteomes" id="UP000249057">
    <property type="component" value="Unassembled WGS sequence"/>
</dbReference>
<gene>
    <name evidence="1" type="ORF">BO95DRAFT_446876</name>
</gene>
<proteinExistence type="predicted"/>
<name>A0ACD1FX06_9EURO</name>
<evidence type="ECO:0000313" key="2">
    <source>
        <dbReference type="Proteomes" id="UP000249057"/>
    </source>
</evidence>
<sequence>MRPSQDTLPPIVSDKVLHHEEHETGSLPPASVTLLRQRRKLHVINPLWYRNSLLASVGFLEFANAGDFAANVWNDVPVPLYAIIFMAIGGPLALLISGFAVRDSVLSWQNVRILQRERTYLKSLQAQHLECPAPDATTLRFIDRRLGVSHRELGTELVDRIVMDVFLGIGGLLVGTGTIMAIWGSDRHVYFISNLLSGYVGNSFAAIYGIINAIWSAYLVWRFHSYECACSRSGAMLAPFRDRLQRRFQCFKWHAVASGWTGLIAGGASMMTSRLWEGYVVLIPCMLLEVACNRFWRGQLGYDRPIVAPDSPLHRGILVPESPYNPASSSSSNSNSNSSSPQLGYPKPTIPVPDHKTKQGATINPDEEEKEEDRLLLDALSSVISLQTALIPVLPSTLVLEDVDWTSLDSLLLFIVNNHLFDCLCDWLATNSAVPKDFRHRVFRLATNPSFSEITVTLTDLRHLSDVEDRPRMLEMCQLFLQTEARQVMIGRERYLLEMVGYTIWKND</sequence>
<evidence type="ECO:0000313" key="1">
    <source>
        <dbReference type="EMBL" id="RAH41563.1"/>
    </source>
</evidence>
<keyword evidence="2" id="KW-1185">Reference proteome</keyword>
<reference evidence="1" key="1">
    <citation type="submission" date="2018-02" db="EMBL/GenBank/DDBJ databases">
        <title>The genomes of Aspergillus section Nigri reveals drivers in fungal speciation.</title>
        <authorList>
            <consortium name="DOE Joint Genome Institute"/>
            <person name="Vesth T.C."/>
            <person name="Nybo J."/>
            <person name="Theobald S."/>
            <person name="Brandl J."/>
            <person name="Frisvad J.C."/>
            <person name="Nielsen K.F."/>
            <person name="Lyhne E.K."/>
            <person name="Kogle M.E."/>
            <person name="Kuo A."/>
            <person name="Riley R."/>
            <person name="Clum A."/>
            <person name="Nolan M."/>
            <person name="Lipzen A."/>
            <person name="Salamov A."/>
            <person name="Henrissat B."/>
            <person name="Wiebenga A."/>
            <person name="De vries R.P."/>
            <person name="Grigoriev I.V."/>
            <person name="Mortensen U.H."/>
            <person name="Andersen M.R."/>
            <person name="Baker S.E."/>
        </authorList>
    </citation>
    <scope>NUCLEOTIDE SEQUENCE</scope>
    <source>
        <strain evidence="1">CBS 621.78</strain>
    </source>
</reference>
<organism evidence="1 2">
    <name type="scientific">Aspergillus brunneoviolaceus CBS 621.78</name>
    <dbReference type="NCBI Taxonomy" id="1450534"/>
    <lineage>
        <taxon>Eukaryota</taxon>
        <taxon>Fungi</taxon>
        <taxon>Dikarya</taxon>
        <taxon>Ascomycota</taxon>
        <taxon>Pezizomycotina</taxon>
        <taxon>Eurotiomycetes</taxon>
        <taxon>Eurotiomycetidae</taxon>
        <taxon>Eurotiales</taxon>
        <taxon>Aspergillaceae</taxon>
        <taxon>Aspergillus</taxon>
        <taxon>Aspergillus subgen. Circumdati</taxon>
    </lineage>
</organism>